<evidence type="ECO:0008006" key="3">
    <source>
        <dbReference type="Google" id="ProtNLM"/>
    </source>
</evidence>
<evidence type="ECO:0000313" key="1">
    <source>
        <dbReference type="EMBL" id="KAK5052892.1"/>
    </source>
</evidence>
<organism evidence="1 2">
    <name type="scientific">Exophiala sideris</name>
    <dbReference type="NCBI Taxonomy" id="1016849"/>
    <lineage>
        <taxon>Eukaryota</taxon>
        <taxon>Fungi</taxon>
        <taxon>Dikarya</taxon>
        <taxon>Ascomycota</taxon>
        <taxon>Pezizomycotina</taxon>
        <taxon>Eurotiomycetes</taxon>
        <taxon>Chaetothyriomycetidae</taxon>
        <taxon>Chaetothyriales</taxon>
        <taxon>Herpotrichiellaceae</taxon>
        <taxon>Exophiala</taxon>
    </lineage>
</organism>
<comment type="caution">
    <text evidence="1">The sequence shown here is derived from an EMBL/GenBank/DDBJ whole genome shotgun (WGS) entry which is preliminary data.</text>
</comment>
<gene>
    <name evidence="1" type="ORF">LTR69_009718</name>
</gene>
<dbReference type="Proteomes" id="UP001345691">
    <property type="component" value="Unassembled WGS sequence"/>
</dbReference>
<evidence type="ECO:0000313" key="2">
    <source>
        <dbReference type="Proteomes" id="UP001345691"/>
    </source>
</evidence>
<dbReference type="PANTHER" id="PTHR23020:SF41">
    <property type="entry name" value="AMINOGLYCOSIDE PHOSPHOTRANSFERASE DOMAIN-CONTAINING PROTEIN"/>
    <property type="match status" value="1"/>
</dbReference>
<dbReference type="EMBL" id="JAVRRF010000028">
    <property type="protein sequence ID" value="KAK5052892.1"/>
    <property type="molecule type" value="Genomic_DNA"/>
</dbReference>
<dbReference type="InterPro" id="IPR004119">
    <property type="entry name" value="EcKL"/>
</dbReference>
<dbReference type="InterPro" id="IPR011009">
    <property type="entry name" value="Kinase-like_dom_sf"/>
</dbReference>
<sequence>MTSFSIEDTSLHLHALKLLEDSDRLLAYLQAGPEGEGVYRYDQITTEWLEQVLSNGVADARVTDWSRTGGHDGMTERHFLNITWNEAGQRHKLPTSVFIKATPDNAHLREMLSMLHMAELECNVYNICSEDLAEHIPRCYYAKSYPGGRFIILMENLEHRNIQVHWMGDNCSIETARKVAIALGHIHATYWNSERFMSDMVWVRPRTRRFGENWMRETFDRSQKAFLASELGETCPAYVRDLITEWNKHSPLCHAYFDTKPATLVHGDSHLGNILEYPDGRAGYYDWQCLYRGYGLRDLAYFMMSALTVDDVKLHDRKLFNIYTNTLKEHGIELHEEEAWADYNLLRMDRFDSAMVSTTQGAGYGHARHAFERQVKTLSYIVEKEDVASILRNVVETGHVLRGDTKAVVFGQNGC</sequence>
<protein>
    <recommendedName>
        <fullName evidence="3">CHK kinase-like domain-containing protein</fullName>
    </recommendedName>
</protein>
<accession>A0ABR0IZM9</accession>
<dbReference type="InterPro" id="IPR052961">
    <property type="entry name" value="Oxido-Kinase-like_Enzymes"/>
</dbReference>
<proteinExistence type="predicted"/>
<keyword evidence="2" id="KW-1185">Reference proteome</keyword>
<dbReference type="PANTHER" id="PTHR23020">
    <property type="entry name" value="UNCHARACTERIZED NUCLEAR HORMONE RECEPTOR-RELATED"/>
    <property type="match status" value="1"/>
</dbReference>
<dbReference type="Gene3D" id="3.90.1200.10">
    <property type="match status" value="1"/>
</dbReference>
<dbReference type="SUPFAM" id="SSF56112">
    <property type="entry name" value="Protein kinase-like (PK-like)"/>
    <property type="match status" value="1"/>
</dbReference>
<dbReference type="Pfam" id="PF02958">
    <property type="entry name" value="EcKL"/>
    <property type="match status" value="1"/>
</dbReference>
<name>A0ABR0IZM9_9EURO</name>
<reference evidence="1 2" key="1">
    <citation type="submission" date="2023-08" db="EMBL/GenBank/DDBJ databases">
        <title>Black Yeasts Isolated from many extreme environments.</title>
        <authorList>
            <person name="Coleine C."/>
            <person name="Stajich J.E."/>
            <person name="Selbmann L."/>
        </authorList>
    </citation>
    <scope>NUCLEOTIDE SEQUENCE [LARGE SCALE GENOMIC DNA]</scope>
    <source>
        <strain evidence="1 2">CCFEE 6328</strain>
    </source>
</reference>